<protein>
    <recommendedName>
        <fullName evidence="1">DUF4283 domain-containing protein</fullName>
    </recommendedName>
</protein>
<gene>
    <name evidence="2" type="ORF">M5K25_004701</name>
</gene>
<dbReference type="PANTHER" id="PTHR31286:SF99">
    <property type="entry name" value="DUF4283 DOMAIN-CONTAINING PROTEIN"/>
    <property type="match status" value="1"/>
</dbReference>
<dbReference type="Pfam" id="PF14111">
    <property type="entry name" value="DUF4283"/>
    <property type="match status" value="1"/>
</dbReference>
<name>A0ABD0VFJ3_DENTH</name>
<accession>A0ABD0VFJ3</accession>
<evidence type="ECO:0000259" key="1">
    <source>
        <dbReference type="Pfam" id="PF14111"/>
    </source>
</evidence>
<dbReference type="InterPro" id="IPR025558">
    <property type="entry name" value="DUF4283"/>
</dbReference>
<dbReference type="AlphaFoldDB" id="A0ABD0VFJ3"/>
<comment type="caution">
    <text evidence="2">The sequence shown here is derived from an EMBL/GenBank/DDBJ whole genome shotgun (WGS) entry which is preliminary data.</text>
</comment>
<dbReference type="Proteomes" id="UP001552299">
    <property type="component" value="Unassembled WGS sequence"/>
</dbReference>
<feature type="domain" description="DUF4283" evidence="1">
    <location>
        <begin position="176"/>
        <end position="259"/>
    </location>
</feature>
<organism evidence="2 3">
    <name type="scientific">Dendrobium thyrsiflorum</name>
    <name type="common">Pinecone-like raceme dendrobium</name>
    <name type="synonym">Orchid</name>
    <dbReference type="NCBI Taxonomy" id="117978"/>
    <lineage>
        <taxon>Eukaryota</taxon>
        <taxon>Viridiplantae</taxon>
        <taxon>Streptophyta</taxon>
        <taxon>Embryophyta</taxon>
        <taxon>Tracheophyta</taxon>
        <taxon>Spermatophyta</taxon>
        <taxon>Magnoliopsida</taxon>
        <taxon>Liliopsida</taxon>
        <taxon>Asparagales</taxon>
        <taxon>Orchidaceae</taxon>
        <taxon>Epidendroideae</taxon>
        <taxon>Malaxideae</taxon>
        <taxon>Dendrobiinae</taxon>
        <taxon>Dendrobium</taxon>
    </lineage>
</organism>
<evidence type="ECO:0000313" key="3">
    <source>
        <dbReference type="Proteomes" id="UP001552299"/>
    </source>
</evidence>
<dbReference type="EMBL" id="JANQDX010000005">
    <property type="protein sequence ID" value="KAL0923914.1"/>
    <property type="molecule type" value="Genomic_DNA"/>
</dbReference>
<dbReference type="Gene3D" id="3.60.10.10">
    <property type="entry name" value="Endonuclease/exonuclease/phosphatase"/>
    <property type="match status" value="1"/>
</dbReference>
<reference evidence="2 3" key="1">
    <citation type="journal article" date="2024" name="Plant Biotechnol. J.">
        <title>Dendrobium thyrsiflorum genome and its molecular insights into genes involved in important horticultural traits.</title>
        <authorList>
            <person name="Chen B."/>
            <person name="Wang J.Y."/>
            <person name="Zheng P.J."/>
            <person name="Li K.L."/>
            <person name="Liang Y.M."/>
            <person name="Chen X.F."/>
            <person name="Zhang C."/>
            <person name="Zhao X."/>
            <person name="He X."/>
            <person name="Zhang G.Q."/>
            <person name="Liu Z.J."/>
            <person name="Xu Q."/>
        </authorList>
    </citation>
    <scope>NUCLEOTIDE SEQUENCE [LARGE SCALE GENOMIC DNA]</scope>
    <source>
        <strain evidence="2">GZMU011</strain>
    </source>
</reference>
<evidence type="ECO:0000313" key="2">
    <source>
        <dbReference type="EMBL" id="KAL0923914.1"/>
    </source>
</evidence>
<keyword evidence="3" id="KW-1185">Reference proteome</keyword>
<dbReference type="SUPFAM" id="SSF56219">
    <property type="entry name" value="DNase I-like"/>
    <property type="match status" value="1"/>
</dbReference>
<sequence>MTVGDRRLPLAGGSSSTVMRNSKTRIDFGSRSNAKLVIREGASPVVQTPIIEGKGKDIIQDPIAALDVLPKQSCASFDPDAPSSSAVILKVNKFSGIQENVDFNQTNRNLEDNFKSRDEGIIEDGEIIKDDCVNNEVITAWKKPQHIKLSFDNALKEMSDDGIAVKLNLEMEQRNSQVLKNSLVIKVLGNKVAFPVCSVELRRQWGKFGKFHLTTLGMNWILCSFENSEAMEEVLGGGPWYVGGRIIGMDKWSPSFAPDSFKGLTARVWVRFPCLPLFCWDEENISRIASCIGTPMYLDGNSFKWGRREFARVCIRINLENKLPNGIWVDGINGSVSQLMQPEKRHNVDSNAQEGIKNCGQQDEYGPWIHVKFKNNRLKNGRSMHAGDTNSSLKVANRDAIKGGASNVLEKANQVKVVDPLLSENVNDGLKNDLLVANKFSALADEGEDGEIVLPRDDGVLKEQMECASIESLHVNDSVLSVVDKSVGGDVGVLDGSMVKSRGARELCPWALLRLTIGKGGWMVGARKREASLYLKEVVRDSGAFFVGLVETKLANIDRSDVNRIIGSEWDFFQHPAMGISGDILVAWNRSLVSFDVVVHSSQVVVGRLFSQSLGCWNVATVYGSKLCLERSSLWDLLVECVVGDVPSIMGGDFNCILSKEDKKWGKRFKLSKGPREMRRFMTNNDFHDVGIVGPTYTWCNNKEGTSRIWERLDRCLMNSAALLLIPFAKIRHLARVASDHCPIVLKMEEKQYIKAKKIRFEDTWRSYPAFWNIVVNS</sequence>
<dbReference type="InterPro" id="IPR040256">
    <property type="entry name" value="At4g02000-like"/>
</dbReference>
<dbReference type="InterPro" id="IPR036691">
    <property type="entry name" value="Endo/exonu/phosph_ase_sf"/>
</dbReference>
<dbReference type="PANTHER" id="PTHR31286">
    <property type="entry name" value="GLYCINE-RICH CELL WALL STRUCTURAL PROTEIN 1.8-LIKE"/>
    <property type="match status" value="1"/>
</dbReference>
<proteinExistence type="predicted"/>